<organism evidence="1 2">
    <name type="scientific">Azonexus hydrophilus</name>
    <dbReference type="NCBI Taxonomy" id="418702"/>
    <lineage>
        <taxon>Bacteria</taxon>
        <taxon>Pseudomonadati</taxon>
        <taxon>Pseudomonadota</taxon>
        <taxon>Betaproteobacteria</taxon>
        <taxon>Rhodocyclales</taxon>
        <taxon>Azonexaceae</taxon>
        <taxon>Azonexus</taxon>
    </lineage>
</organism>
<protein>
    <submittedName>
        <fullName evidence="1">PRTRC system protein C</fullName>
    </submittedName>
</protein>
<dbReference type="InterPro" id="IPR032866">
    <property type="entry name" value="Prok_Ub"/>
</dbReference>
<geneLocation type="plasmid" evidence="1 2">
    <name>unnamed1</name>
</geneLocation>
<dbReference type="Pfam" id="PF14454">
    <property type="entry name" value="Prok_Ub"/>
    <property type="match status" value="1"/>
</dbReference>
<keyword evidence="2" id="KW-1185">Reference proteome</keyword>
<accession>A0ABZ2XMM4</accession>
<reference evidence="1 2" key="1">
    <citation type="submission" date="2024-04" db="EMBL/GenBank/DDBJ databases">
        <title>Dissimilatory iodate-reducing microorganisms contribute to the enrichment of iodine in groundwater.</title>
        <authorList>
            <person name="Jiang Z."/>
        </authorList>
    </citation>
    <scope>NUCLEOTIDE SEQUENCE [LARGE SCALE GENOMIC DNA]</scope>
    <source>
        <strain evidence="1 2">NCP973</strain>
        <plasmid evidence="1 2">unnamed1</plasmid>
    </source>
</reference>
<dbReference type="InterPro" id="IPR022289">
    <property type="entry name" value="PRTRC_protein-C"/>
</dbReference>
<gene>
    <name evidence="1" type="ORF">AADV58_17095</name>
</gene>
<evidence type="ECO:0000313" key="2">
    <source>
        <dbReference type="Proteomes" id="UP001479520"/>
    </source>
</evidence>
<dbReference type="RefSeq" id="WP_341744785.1">
    <property type="nucleotide sequence ID" value="NZ_CP151407.1"/>
</dbReference>
<name>A0ABZ2XMM4_9RHOO</name>
<sequence>MKIERLERQFSYAGMMLPDPDPNLTPEQVRDVYANAYPEITTADITGPETNGDKLVYTFKRAAGTKGASFVRQDRDGLTYIEVAPAGQAGSVLDEFIVAASSRINAWLDVLARWIDKTIFYHGN</sequence>
<dbReference type="EMBL" id="CP151407">
    <property type="protein sequence ID" value="WZJ23473.1"/>
    <property type="molecule type" value="Genomic_DNA"/>
</dbReference>
<evidence type="ECO:0000313" key="1">
    <source>
        <dbReference type="EMBL" id="WZJ23473.1"/>
    </source>
</evidence>
<dbReference type="Proteomes" id="UP001479520">
    <property type="component" value="Plasmid unnamed1"/>
</dbReference>
<keyword evidence="1" id="KW-0614">Plasmid</keyword>
<dbReference type="NCBIfam" id="TIGR03738">
    <property type="entry name" value="PRTRC_C"/>
    <property type="match status" value="1"/>
</dbReference>
<proteinExistence type="predicted"/>